<evidence type="ECO:0000259" key="4">
    <source>
        <dbReference type="Pfam" id="PF00535"/>
    </source>
</evidence>
<dbReference type="InterPro" id="IPR001173">
    <property type="entry name" value="Glyco_trans_2-like"/>
</dbReference>
<evidence type="ECO:0000256" key="3">
    <source>
        <dbReference type="ARBA" id="ARBA00022679"/>
    </source>
</evidence>
<gene>
    <name evidence="5" type="ORF">FDG2_1126</name>
</gene>
<protein>
    <submittedName>
        <fullName evidence="5">Glycosyl transferase family protein</fullName>
    </submittedName>
</protein>
<comment type="similarity">
    <text evidence="1">Belongs to the glycosyltransferase 2 family.</text>
</comment>
<proteinExistence type="inferred from homology"/>
<name>A0A1C3NUY4_9ACTN</name>
<keyword evidence="3 5" id="KW-0808">Transferase</keyword>
<evidence type="ECO:0000256" key="2">
    <source>
        <dbReference type="ARBA" id="ARBA00022676"/>
    </source>
</evidence>
<dbReference type="InterPro" id="IPR029044">
    <property type="entry name" value="Nucleotide-diphossugar_trans"/>
</dbReference>
<keyword evidence="6" id="KW-1185">Reference proteome</keyword>
<reference evidence="6" key="1">
    <citation type="submission" date="2016-02" db="EMBL/GenBank/DDBJ databases">
        <authorList>
            <person name="Wibberg D."/>
        </authorList>
    </citation>
    <scope>NUCLEOTIDE SEQUENCE [LARGE SCALE GENOMIC DNA]</scope>
</reference>
<dbReference type="EMBL" id="FLUV01000468">
    <property type="protein sequence ID" value="SBW19259.1"/>
    <property type="molecule type" value="Genomic_DNA"/>
</dbReference>
<dbReference type="Proteomes" id="UP000199013">
    <property type="component" value="Unassembled WGS sequence"/>
</dbReference>
<keyword evidence="2" id="KW-0328">Glycosyltransferase</keyword>
<feature type="domain" description="Glycosyltransferase 2-like" evidence="4">
    <location>
        <begin position="17"/>
        <end position="153"/>
    </location>
</feature>
<dbReference type="PANTHER" id="PTHR43685">
    <property type="entry name" value="GLYCOSYLTRANSFERASE"/>
    <property type="match status" value="1"/>
</dbReference>
<accession>A0A1C3NUY4</accession>
<dbReference type="SUPFAM" id="SSF53448">
    <property type="entry name" value="Nucleotide-diphospho-sugar transferases"/>
    <property type="match status" value="1"/>
</dbReference>
<dbReference type="GO" id="GO:0016757">
    <property type="term" value="F:glycosyltransferase activity"/>
    <property type="evidence" value="ECO:0007669"/>
    <property type="project" value="UniProtKB-KW"/>
</dbReference>
<evidence type="ECO:0000313" key="5">
    <source>
        <dbReference type="EMBL" id="SBW19259.1"/>
    </source>
</evidence>
<dbReference type="AlphaFoldDB" id="A0A1C3NUY4"/>
<dbReference type="InterPro" id="IPR050834">
    <property type="entry name" value="Glycosyltransf_2"/>
</dbReference>
<evidence type="ECO:0000256" key="1">
    <source>
        <dbReference type="ARBA" id="ARBA00006739"/>
    </source>
</evidence>
<dbReference type="PANTHER" id="PTHR43685:SF5">
    <property type="entry name" value="GLYCOSYLTRANSFERASE EPSE-RELATED"/>
    <property type="match status" value="1"/>
</dbReference>
<evidence type="ECO:0000313" key="6">
    <source>
        <dbReference type="Proteomes" id="UP000199013"/>
    </source>
</evidence>
<organism evidence="5 6">
    <name type="scientific">Candidatus Protofrankia californiensis</name>
    <dbReference type="NCBI Taxonomy" id="1839754"/>
    <lineage>
        <taxon>Bacteria</taxon>
        <taxon>Bacillati</taxon>
        <taxon>Actinomycetota</taxon>
        <taxon>Actinomycetes</taxon>
        <taxon>Frankiales</taxon>
        <taxon>Frankiaceae</taxon>
        <taxon>Protofrankia</taxon>
    </lineage>
</organism>
<sequence>MSRCVPAGTLNRRPTVSVVVPCYNYARYLVECVETVLSQEDVDPEVIIVDDASTDASATVAEALATADNRVRVIRHPINRGHIATYNDGLAEATGDYVVLLSADDLLLPGSLARATALLDANPSVGMVYGHPTHLYEGTKPKPPRTRVRNWTIWSGPEWIRLRCRAGINCIFNPEVVLRTSVQREIGGYRSDLPHSGDLEMWMRAASVADVGRVNGADQAYYRVHAASMQRTVYAGHLTDLQARWDAFRVVLTEHAEGIPGSGEMLATVQRTLANEALGQISRIYSDGREDPDADLVDSYLQFARELYPDTPALSAWRTIPVARRTGEHRSAVAALNAYRTIEDKIRWRRWRWNGV</sequence>
<dbReference type="Gene3D" id="3.90.550.10">
    <property type="entry name" value="Spore Coat Polysaccharide Biosynthesis Protein SpsA, Chain A"/>
    <property type="match status" value="1"/>
</dbReference>
<dbReference type="Pfam" id="PF00535">
    <property type="entry name" value="Glycos_transf_2"/>
    <property type="match status" value="1"/>
</dbReference>